<name>A0A0G0QT12_9BACT</name>
<dbReference type="FunFam" id="3.30.70.270:FF:000001">
    <property type="entry name" value="Diguanylate cyclase domain protein"/>
    <property type="match status" value="1"/>
</dbReference>
<dbReference type="Gene3D" id="3.30.70.270">
    <property type="match status" value="1"/>
</dbReference>
<dbReference type="NCBIfam" id="TIGR00254">
    <property type="entry name" value="GGDEF"/>
    <property type="match status" value="1"/>
</dbReference>
<dbReference type="GO" id="GO:0052621">
    <property type="term" value="F:diguanylate cyclase activity"/>
    <property type="evidence" value="ECO:0007669"/>
    <property type="project" value="TreeGrafter"/>
</dbReference>
<dbReference type="PROSITE" id="PS50887">
    <property type="entry name" value="GGDEF"/>
    <property type="match status" value="1"/>
</dbReference>
<dbReference type="PANTHER" id="PTHR45138:SF9">
    <property type="entry name" value="DIGUANYLATE CYCLASE DGCM-RELATED"/>
    <property type="match status" value="1"/>
</dbReference>
<dbReference type="SMART" id="SM00267">
    <property type="entry name" value="GGDEF"/>
    <property type="match status" value="1"/>
</dbReference>
<comment type="caution">
    <text evidence="2">The sequence shown here is derived from an EMBL/GenBank/DDBJ whole genome shotgun (WGS) entry which is preliminary data.</text>
</comment>
<sequence>MKIEDKIEALEEELKRLTKLVYHDELTGILNRRGFSKEAEEQFKSISLGDTLVERRTHNQIPYAVIFIDLDDFKKINDTYGHAIGDIALKTVSSVLAEQLRGGDVFGRWGGEEFVVGLLGASAELARHVAEKLRVAIERCVIKTEEGHSINLSASFGVKEHDNEKSVSEMLDSADDAMYEAKKNGKNRVVVYKK</sequence>
<feature type="domain" description="GGDEF" evidence="1">
    <location>
        <begin position="61"/>
        <end position="194"/>
    </location>
</feature>
<reference evidence="2 3" key="1">
    <citation type="journal article" date="2015" name="Nature">
        <title>rRNA introns, odd ribosomes, and small enigmatic genomes across a large radiation of phyla.</title>
        <authorList>
            <person name="Brown C.T."/>
            <person name="Hug L.A."/>
            <person name="Thomas B.C."/>
            <person name="Sharon I."/>
            <person name="Castelle C.J."/>
            <person name="Singh A."/>
            <person name="Wilkins M.J."/>
            <person name="Williams K.H."/>
            <person name="Banfield J.F."/>
        </authorList>
    </citation>
    <scope>NUCLEOTIDE SEQUENCE [LARGE SCALE GENOMIC DNA]</scope>
</reference>
<evidence type="ECO:0000313" key="3">
    <source>
        <dbReference type="Proteomes" id="UP000034072"/>
    </source>
</evidence>
<protein>
    <submittedName>
        <fullName evidence="2">Diguanylate cyclase</fullName>
    </submittedName>
</protein>
<gene>
    <name evidence="2" type="ORF">UT75_C0008G0018</name>
</gene>
<dbReference type="EMBL" id="LBXZ01000008">
    <property type="protein sequence ID" value="KKR40496.1"/>
    <property type="molecule type" value="Genomic_DNA"/>
</dbReference>
<dbReference type="AlphaFoldDB" id="A0A0G0QT12"/>
<evidence type="ECO:0000313" key="2">
    <source>
        <dbReference type="EMBL" id="KKR40496.1"/>
    </source>
</evidence>
<dbReference type="InterPro" id="IPR029787">
    <property type="entry name" value="Nucleotide_cyclase"/>
</dbReference>
<dbReference type="Proteomes" id="UP000034072">
    <property type="component" value="Unassembled WGS sequence"/>
</dbReference>
<dbReference type="SUPFAM" id="SSF55073">
    <property type="entry name" value="Nucleotide cyclase"/>
    <property type="match status" value="1"/>
</dbReference>
<proteinExistence type="predicted"/>
<evidence type="ECO:0000259" key="1">
    <source>
        <dbReference type="PROSITE" id="PS50887"/>
    </source>
</evidence>
<dbReference type="InterPro" id="IPR043128">
    <property type="entry name" value="Rev_trsase/Diguanyl_cyclase"/>
</dbReference>
<dbReference type="Pfam" id="PF00990">
    <property type="entry name" value="GGDEF"/>
    <property type="match status" value="1"/>
</dbReference>
<organism evidence="2 3">
    <name type="scientific">Candidatus Yanofskybacteria bacterium GW2011_GWE2_40_11</name>
    <dbReference type="NCBI Taxonomy" id="1619033"/>
    <lineage>
        <taxon>Bacteria</taxon>
        <taxon>Candidatus Yanofskyibacteriota</taxon>
    </lineage>
</organism>
<dbReference type="InterPro" id="IPR000160">
    <property type="entry name" value="GGDEF_dom"/>
</dbReference>
<dbReference type="PANTHER" id="PTHR45138">
    <property type="entry name" value="REGULATORY COMPONENTS OF SENSORY TRANSDUCTION SYSTEM"/>
    <property type="match status" value="1"/>
</dbReference>
<dbReference type="CDD" id="cd01949">
    <property type="entry name" value="GGDEF"/>
    <property type="match status" value="1"/>
</dbReference>
<accession>A0A0G0QT12</accession>
<dbReference type="InterPro" id="IPR050469">
    <property type="entry name" value="Diguanylate_Cyclase"/>
</dbReference>